<comment type="caution">
    <text evidence="4">The sequence shown here is derived from an EMBL/GenBank/DDBJ whole genome shotgun (WGS) entry which is preliminary data.</text>
</comment>
<sequence>MTGGGASGSEKFNNNGTTGGNTSSTNRGPNLNLNCKNCGKVGHTIERCFDLIGYPPGYVKPSSKTGFKSGFNANVSTDMSQNSSQLNNLNFFDVFDNHFPKTPNDEERASPNDEGRTSQTVSSPKTANNEQGSATSISDKSISEGINSNIQNDLNSVGNNDDVGDYDPISPEDLVDLLRCLLNLMIMLLIAIPQINGQRDLLAMVKGLKCKGSFTDYRLNQFQIQVK</sequence>
<feature type="domain" description="CCHC-type" evidence="3">
    <location>
        <begin position="35"/>
        <end position="48"/>
    </location>
</feature>
<keyword evidence="5" id="KW-1185">Reference proteome</keyword>
<dbReference type="EMBL" id="PKPP01012877">
    <property type="protein sequence ID" value="PWA41726.1"/>
    <property type="molecule type" value="Genomic_DNA"/>
</dbReference>
<dbReference type="GO" id="GO:0008270">
    <property type="term" value="F:zinc ion binding"/>
    <property type="evidence" value="ECO:0007669"/>
    <property type="project" value="UniProtKB-KW"/>
</dbReference>
<protein>
    <submittedName>
        <fullName evidence="4">Gag-polypeptide of LTR copia-type</fullName>
    </submittedName>
</protein>
<gene>
    <name evidence="4" type="ORF">CTI12_AA551380</name>
</gene>
<keyword evidence="1" id="KW-0862">Zinc</keyword>
<dbReference type="Proteomes" id="UP000245207">
    <property type="component" value="Unassembled WGS sequence"/>
</dbReference>
<dbReference type="AlphaFoldDB" id="A0A2U1KY80"/>
<feature type="region of interest" description="Disordered" evidence="2">
    <location>
        <begin position="97"/>
        <end position="142"/>
    </location>
</feature>
<keyword evidence="1" id="KW-0863">Zinc-finger</keyword>
<evidence type="ECO:0000256" key="1">
    <source>
        <dbReference type="PROSITE-ProRule" id="PRU00047"/>
    </source>
</evidence>
<dbReference type="GO" id="GO:0003676">
    <property type="term" value="F:nucleic acid binding"/>
    <property type="evidence" value="ECO:0007669"/>
    <property type="project" value="InterPro"/>
</dbReference>
<feature type="compositionally biased region" description="Polar residues" evidence="2">
    <location>
        <begin position="117"/>
        <end position="142"/>
    </location>
</feature>
<dbReference type="PROSITE" id="PS50158">
    <property type="entry name" value="ZF_CCHC"/>
    <property type="match status" value="1"/>
</dbReference>
<name>A0A2U1KY80_ARTAN</name>
<reference evidence="4 5" key="1">
    <citation type="journal article" date="2018" name="Mol. Plant">
        <title>The genome of Artemisia annua provides insight into the evolution of Asteraceae family and artemisinin biosynthesis.</title>
        <authorList>
            <person name="Shen Q."/>
            <person name="Zhang L."/>
            <person name="Liao Z."/>
            <person name="Wang S."/>
            <person name="Yan T."/>
            <person name="Shi P."/>
            <person name="Liu M."/>
            <person name="Fu X."/>
            <person name="Pan Q."/>
            <person name="Wang Y."/>
            <person name="Lv Z."/>
            <person name="Lu X."/>
            <person name="Zhang F."/>
            <person name="Jiang W."/>
            <person name="Ma Y."/>
            <person name="Chen M."/>
            <person name="Hao X."/>
            <person name="Li L."/>
            <person name="Tang Y."/>
            <person name="Lv G."/>
            <person name="Zhou Y."/>
            <person name="Sun X."/>
            <person name="Brodelius P.E."/>
            <person name="Rose J.K.C."/>
            <person name="Tang K."/>
        </authorList>
    </citation>
    <scope>NUCLEOTIDE SEQUENCE [LARGE SCALE GENOMIC DNA]</scope>
    <source>
        <strain evidence="5">cv. Huhao1</strain>
        <tissue evidence="4">Leaf</tissue>
    </source>
</reference>
<proteinExistence type="predicted"/>
<evidence type="ECO:0000313" key="5">
    <source>
        <dbReference type="Proteomes" id="UP000245207"/>
    </source>
</evidence>
<organism evidence="4 5">
    <name type="scientific">Artemisia annua</name>
    <name type="common">Sweet wormwood</name>
    <dbReference type="NCBI Taxonomy" id="35608"/>
    <lineage>
        <taxon>Eukaryota</taxon>
        <taxon>Viridiplantae</taxon>
        <taxon>Streptophyta</taxon>
        <taxon>Embryophyta</taxon>
        <taxon>Tracheophyta</taxon>
        <taxon>Spermatophyta</taxon>
        <taxon>Magnoliopsida</taxon>
        <taxon>eudicotyledons</taxon>
        <taxon>Gunneridae</taxon>
        <taxon>Pentapetalae</taxon>
        <taxon>asterids</taxon>
        <taxon>campanulids</taxon>
        <taxon>Asterales</taxon>
        <taxon>Asteraceae</taxon>
        <taxon>Asteroideae</taxon>
        <taxon>Anthemideae</taxon>
        <taxon>Artemisiinae</taxon>
        <taxon>Artemisia</taxon>
    </lineage>
</organism>
<keyword evidence="1" id="KW-0479">Metal-binding</keyword>
<feature type="region of interest" description="Disordered" evidence="2">
    <location>
        <begin position="1"/>
        <end position="32"/>
    </location>
</feature>
<feature type="compositionally biased region" description="Low complexity" evidence="2">
    <location>
        <begin position="13"/>
        <end position="26"/>
    </location>
</feature>
<feature type="compositionally biased region" description="Basic and acidic residues" evidence="2">
    <location>
        <begin position="97"/>
        <end position="116"/>
    </location>
</feature>
<evidence type="ECO:0000313" key="4">
    <source>
        <dbReference type="EMBL" id="PWA41726.1"/>
    </source>
</evidence>
<dbReference type="InterPro" id="IPR001878">
    <property type="entry name" value="Znf_CCHC"/>
</dbReference>
<accession>A0A2U1KY80</accession>
<evidence type="ECO:0000256" key="2">
    <source>
        <dbReference type="SAM" id="MobiDB-lite"/>
    </source>
</evidence>
<dbReference type="OrthoDB" id="1746290at2759"/>
<evidence type="ECO:0000259" key="3">
    <source>
        <dbReference type="PROSITE" id="PS50158"/>
    </source>
</evidence>